<organism evidence="1 2">
    <name type="scientific">Romanomermis culicivorax</name>
    <name type="common">Nematode worm</name>
    <dbReference type="NCBI Taxonomy" id="13658"/>
    <lineage>
        <taxon>Eukaryota</taxon>
        <taxon>Metazoa</taxon>
        <taxon>Ecdysozoa</taxon>
        <taxon>Nematoda</taxon>
        <taxon>Enoplea</taxon>
        <taxon>Dorylaimia</taxon>
        <taxon>Mermithida</taxon>
        <taxon>Mermithoidea</taxon>
        <taxon>Mermithidae</taxon>
        <taxon>Romanomermis</taxon>
    </lineage>
</organism>
<dbReference type="Proteomes" id="UP000887565">
    <property type="component" value="Unplaced"/>
</dbReference>
<reference evidence="2" key="1">
    <citation type="submission" date="2022-11" db="UniProtKB">
        <authorList>
            <consortium name="WormBaseParasite"/>
        </authorList>
    </citation>
    <scope>IDENTIFICATION</scope>
</reference>
<sequence length="75" mass="8542">MWHGPSCVTVNAHFGSQYFNQIIEKIPRNCAICKKLCGALHFDLPRSCGRAQASQGARSLFEKYILRTLHFTFIL</sequence>
<keyword evidence="1" id="KW-1185">Reference proteome</keyword>
<proteinExistence type="predicted"/>
<protein>
    <submittedName>
        <fullName evidence="2">Uncharacterized protein</fullName>
    </submittedName>
</protein>
<name>A0A915JQ91_ROMCU</name>
<accession>A0A915JQ91</accession>
<dbReference type="AlphaFoldDB" id="A0A915JQ91"/>
<dbReference type="WBParaSite" id="nRc.2.0.1.t28272-RA">
    <property type="protein sequence ID" value="nRc.2.0.1.t28272-RA"/>
    <property type="gene ID" value="nRc.2.0.1.g28272"/>
</dbReference>
<evidence type="ECO:0000313" key="2">
    <source>
        <dbReference type="WBParaSite" id="nRc.2.0.1.t28272-RA"/>
    </source>
</evidence>
<evidence type="ECO:0000313" key="1">
    <source>
        <dbReference type="Proteomes" id="UP000887565"/>
    </source>
</evidence>